<accession>G6XH55</accession>
<gene>
    <name evidence="2" type="ORF">GMO_08200</name>
</gene>
<dbReference type="PATRIC" id="fig|1088869.3.peg.825"/>
<proteinExistence type="predicted"/>
<keyword evidence="3" id="KW-1185">Reference proteome</keyword>
<reference evidence="2 3" key="1">
    <citation type="submission" date="2011-10" db="EMBL/GenBank/DDBJ databases">
        <title>Genome sequence of Gluconobacter morbifer G707, isolated from Drosophila gut.</title>
        <authorList>
            <person name="Lee W.-J."/>
            <person name="Kim E.-K."/>
        </authorList>
    </citation>
    <scope>NUCLEOTIDE SEQUENCE [LARGE SCALE GENOMIC DNA]</scope>
    <source>
        <strain evidence="2 3">G707</strain>
    </source>
</reference>
<dbReference type="AlphaFoldDB" id="G6XH55"/>
<organism evidence="2 3">
    <name type="scientific">Gluconobacter morbifer G707</name>
    <dbReference type="NCBI Taxonomy" id="1088869"/>
    <lineage>
        <taxon>Bacteria</taxon>
        <taxon>Pseudomonadati</taxon>
        <taxon>Pseudomonadota</taxon>
        <taxon>Alphaproteobacteria</taxon>
        <taxon>Acetobacterales</taxon>
        <taxon>Acetobacteraceae</taxon>
        <taxon>Gluconobacter</taxon>
    </lineage>
</organism>
<evidence type="ECO:0000313" key="2">
    <source>
        <dbReference type="EMBL" id="EHH69513.1"/>
    </source>
</evidence>
<evidence type="ECO:0000256" key="1">
    <source>
        <dbReference type="SAM" id="MobiDB-lite"/>
    </source>
</evidence>
<protein>
    <submittedName>
        <fullName evidence="2">Uncharacterized protein</fullName>
    </submittedName>
</protein>
<dbReference type="EMBL" id="AGQV01000001">
    <property type="protein sequence ID" value="EHH69513.1"/>
    <property type="molecule type" value="Genomic_DNA"/>
</dbReference>
<feature type="region of interest" description="Disordered" evidence="1">
    <location>
        <begin position="1"/>
        <end position="20"/>
    </location>
</feature>
<evidence type="ECO:0000313" key="3">
    <source>
        <dbReference type="Proteomes" id="UP000004949"/>
    </source>
</evidence>
<name>G6XH55_9PROT</name>
<comment type="caution">
    <text evidence="2">The sequence shown here is derived from an EMBL/GenBank/DDBJ whole genome shotgun (WGS) entry which is preliminary data.</text>
</comment>
<sequence>MVGLSERNFGSRKKETEMPEGREGMCSFCLLPICRIDEN</sequence>
<dbReference type="Proteomes" id="UP000004949">
    <property type="component" value="Unassembled WGS sequence"/>
</dbReference>